<keyword evidence="6" id="KW-0732">Signal</keyword>
<keyword evidence="8" id="KW-1185">Reference proteome</keyword>
<feature type="chain" id="PRO_5035487785" description="Carboxypeptidase" evidence="6">
    <location>
        <begin position="21"/>
        <end position="495"/>
    </location>
</feature>
<dbReference type="EMBL" id="JAEVFJ010000010">
    <property type="protein sequence ID" value="KAH8102251.1"/>
    <property type="molecule type" value="Genomic_DNA"/>
</dbReference>
<evidence type="ECO:0000256" key="5">
    <source>
        <dbReference type="ARBA" id="ARBA00023180"/>
    </source>
</evidence>
<dbReference type="Pfam" id="PF00450">
    <property type="entry name" value="Peptidase_S10"/>
    <property type="match status" value="1"/>
</dbReference>
<name>A0A8K0XR71_9AGAR</name>
<dbReference type="AlphaFoldDB" id="A0A8K0XR71"/>
<dbReference type="GO" id="GO:0000324">
    <property type="term" value="C:fungal-type vacuole"/>
    <property type="evidence" value="ECO:0007669"/>
    <property type="project" value="TreeGrafter"/>
</dbReference>
<comment type="caution">
    <text evidence="7">The sequence shown here is derived from an EMBL/GenBank/DDBJ whole genome shotgun (WGS) entry which is preliminary data.</text>
</comment>
<dbReference type="PANTHER" id="PTHR11802">
    <property type="entry name" value="SERINE PROTEASE FAMILY S10 SERINE CARBOXYPEPTIDASE"/>
    <property type="match status" value="1"/>
</dbReference>
<reference evidence="7" key="1">
    <citation type="journal article" date="2021" name="New Phytol.">
        <title>Evolutionary innovations through gain and loss of genes in the ectomycorrhizal Boletales.</title>
        <authorList>
            <person name="Wu G."/>
            <person name="Miyauchi S."/>
            <person name="Morin E."/>
            <person name="Kuo A."/>
            <person name="Drula E."/>
            <person name="Varga T."/>
            <person name="Kohler A."/>
            <person name="Feng B."/>
            <person name="Cao Y."/>
            <person name="Lipzen A."/>
            <person name="Daum C."/>
            <person name="Hundley H."/>
            <person name="Pangilinan J."/>
            <person name="Johnson J."/>
            <person name="Barry K."/>
            <person name="LaButti K."/>
            <person name="Ng V."/>
            <person name="Ahrendt S."/>
            <person name="Min B."/>
            <person name="Choi I.G."/>
            <person name="Park H."/>
            <person name="Plett J.M."/>
            <person name="Magnuson J."/>
            <person name="Spatafora J.W."/>
            <person name="Nagy L.G."/>
            <person name="Henrissat B."/>
            <person name="Grigoriev I.V."/>
            <person name="Yang Z.L."/>
            <person name="Xu J."/>
            <person name="Martin F.M."/>
        </authorList>
    </citation>
    <scope>NUCLEOTIDE SEQUENCE</scope>
    <source>
        <strain evidence="7">KKN 215</strain>
    </source>
</reference>
<dbReference type="Proteomes" id="UP000813824">
    <property type="component" value="Unassembled WGS sequence"/>
</dbReference>
<protein>
    <recommendedName>
        <fullName evidence="6">Carboxypeptidase</fullName>
        <ecNumber evidence="6">3.4.16.-</ecNumber>
    </recommendedName>
</protein>
<evidence type="ECO:0000256" key="1">
    <source>
        <dbReference type="ARBA" id="ARBA00009431"/>
    </source>
</evidence>
<evidence type="ECO:0000313" key="8">
    <source>
        <dbReference type="Proteomes" id="UP000813824"/>
    </source>
</evidence>
<dbReference type="InterPro" id="IPR029058">
    <property type="entry name" value="AB_hydrolase_fold"/>
</dbReference>
<dbReference type="InterPro" id="IPR001563">
    <property type="entry name" value="Peptidase_S10"/>
</dbReference>
<dbReference type="InterPro" id="IPR018202">
    <property type="entry name" value="Ser_caboxypep_ser_AS"/>
</dbReference>
<dbReference type="EC" id="3.4.16.-" evidence="6"/>
<dbReference type="SUPFAM" id="SSF53474">
    <property type="entry name" value="alpha/beta-Hydrolases"/>
    <property type="match status" value="1"/>
</dbReference>
<evidence type="ECO:0000256" key="4">
    <source>
        <dbReference type="ARBA" id="ARBA00022801"/>
    </source>
</evidence>
<gene>
    <name evidence="7" type="ORF">BXZ70DRAFT_890748</name>
</gene>
<dbReference type="GO" id="GO:0004185">
    <property type="term" value="F:serine-type carboxypeptidase activity"/>
    <property type="evidence" value="ECO:0007669"/>
    <property type="project" value="UniProtKB-UniRule"/>
</dbReference>
<dbReference type="GO" id="GO:0006508">
    <property type="term" value="P:proteolysis"/>
    <property type="evidence" value="ECO:0007669"/>
    <property type="project" value="UniProtKB-KW"/>
</dbReference>
<keyword evidence="5" id="KW-0325">Glycoprotein</keyword>
<evidence type="ECO:0000256" key="6">
    <source>
        <dbReference type="RuleBase" id="RU361156"/>
    </source>
</evidence>
<feature type="signal peptide" evidence="6">
    <location>
        <begin position="1"/>
        <end position="20"/>
    </location>
</feature>
<dbReference type="PROSITE" id="PS00131">
    <property type="entry name" value="CARBOXYPEPT_SER_SER"/>
    <property type="match status" value="1"/>
</dbReference>
<proteinExistence type="inferred from homology"/>
<accession>A0A8K0XR71</accession>
<evidence type="ECO:0000313" key="7">
    <source>
        <dbReference type="EMBL" id="KAH8102251.1"/>
    </source>
</evidence>
<evidence type="ECO:0000256" key="3">
    <source>
        <dbReference type="ARBA" id="ARBA00022670"/>
    </source>
</evidence>
<evidence type="ECO:0000256" key="2">
    <source>
        <dbReference type="ARBA" id="ARBA00022645"/>
    </source>
</evidence>
<dbReference type="OrthoDB" id="443318at2759"/>
<sequence length="495" mass="53761">MLSLPLLFAVLTAYSLPATAGQIPVVNGVIGGAPPISKADAQSHTSHQVLVETSASFNTTPGKLRVVENSGVCETTPGVYQASGYGDLSANESMWFWFFEARKNPENAPLVLWLNGGPGSSSMLGLFQEHGPCRITNDSSTVVNNPTSWNEVANMLYIDQPIGVGFSHGSMTVNSSETAASDMWKFLQIFFKDSRFSKYQKNEFALWTESYGGHYGPVFSAHFLKQNAGITNGTVSGVPINLKALAIGNGITDPLVQYPGYLTYAASNPYHPLVNQSVLDTATAAWEGFLGCKEVITLCYETNADTACALAQALCNAVILTPLVGIYDFYYVPSENPDPYPADFSMYINNENITSKIGAEVEWMSLKDAVFNNFLMTGDWMRNKRAALETVIDAGVRTLIFDGDADYIANFIGVEAMVDALQTQFTDKYKQQSFANYTVRGQPAGIYKNAGTFSYVRVFGAGHLVPAYKFGALEYGEAALQIFTQIMSGKSLSPT</sequence>
<keyword evidence="3 6" id="KW-0645">Protease</keyword>
<comment type="similarity">
    <text evidence="1 6">Belongs to the peptidase S10 family.</text>
</comment>
<dbReference type="Gene3D" id="1.10.287.410">
    <property type="match status" value="1"/>
</dbReference>
<keyword evidence="2 6" id="KW-0121">Carboxypeptidase</keyword>
<dbReference type="Gene3D" id="3.40.50.1820">
    <property type="entry name" value="alpha/beta hydrolase"/>
    <property type="match status" value="1"/>
</dbReference>
<dbReference type="PRINTS" id="PR00724">
    <property type="entry name" value="CRBOXYPTASEC"/>
</dbReference>
<keyword evidence="4 6" id="KW-0378">Hydrolase</keyword>
<dbReference type="PANTHER" id="PTHR11802:SF64">
    <property type="entry name" value="CARBOXYPEPTIDASE"/>
    <property type="match status" value="1"/>
</dbReference>
<organism evidence="7 8">
    <name type="scientific">Cristinia sonorae</name>
    <dbReference type="NCBI Taxonomy" id="1940300"/>
    <lineage>
        <taxon>Eukaryota</taxon>
        <taxon>Fungi</taxon>
        <taxon>Dikarya</taxon>
        <taxon>Basidiomycota</taxon>
        <taxon>Agaricomycotina</taxon>
        <taxon>Agaricomycetes</taxon>
        <taxon>Agaricomycetidae</taxon>
        <taxon>Agaricales</taxon>
        <taxon>Pleurotineae</taxon>
        <taxon>Stephanosporaceae</taxon>
        <taxon>Cristinia</taxon>
    </lineage>
</organism>